<dbReference type="GO" id="GO:0005509">
    <property type="term" value="F:calcium ion binding"/>
    <property type="evidence" value="ECO:0007669"/>
    <property type="project" value="InterPro"/>
</dbReference>
<dbReference type="Gene3D" id="2.150.10.10">
    <property type="entry name" value="Serralysin-like metalloprotease, C-terminal"/>
    <property type="match status" value="1"/>
</dbReference>
<dbReference type="AlphaFoldDB" id="A0A8G1ED08"/>
<accession>A0A8G1ED08</accession>
<dbReference type="PROSITE" id="PS00330">
    <property type="entry name" value="HEMOLYSIN_CALCIUM"/>
    <property type="match status" value="2"/>
</dbReference>
<dbReference type="PRINTS" id="PR00313">
    <property type="entry name" value="CABNDNGRPT"/>
</dbReference>
<evidence type="ECO:0000313" key="1">
    <source>
        <dbReference type="EMBL" id="QYZ69658.1"/>
    </source>
</evidence>
<sequence>MATQSITLDGSTSFSAFGDNFTWDNGLINRVSIGFDTTTENNTLNATFSGSAWRIRHLSLYDNTSFNFNVNLTDTNDGVSRQIDRLQLPDGGGTATLTLFNSRVRYIEGGADANVTLNLGNQSTRHIGLWDAAQTTVRMGSGNVDAMFLGYGTNNVTLGVGYINLLEFSDGSVNTITDNGTGSEDSNFGAIRVNEATNNFTFRAGGDLISLGRSTSTVNLLDGYYGAITSYSGTNTITVGANAEVRSIGFSGGVDIVTVRGGVDQIQLGANNDTLNVLGSAQAYVGQALLGDGNNTITMTSGSIGSARAYGGNDTVTLTGADIGSLDLGSGTNRLTVNAGAQVGEFRADGNETVTLNGDGRILVIKMDGGTNVLKSDTGFIESFVSYEARNTLTIGSGGIGEILIMGSAAAQTVTASGWVGSLQVYAGSFATVAATTVKLGVDGAGYIQTSKGNDIITTGTGSVDGISTFDGADRVTVGAGGVAAISTGIGNDTVNAAGGYVDVISTGDGNDSVTTGASGAGYVSLGAGNDTAVLSAFTAADTMIVVGGEGTDTANMTGFGAALRVSLAQPGLIQNVGAATGVTTPALGFVGLSGIENLIGSNFGDWIEGGSDANLLTGLGGNDTISGLDGNDSLLGGRGNDSLTGGAGVDRFVFVTGDGTDRVADFTVGQDRVELREANALADLTFTQVGADVRVVFGTWTGIFEDMLVADLRVASNFLF</sequence>
<dbReference type="InterPro" id="IPR011049">
    <property type="entry name" value="Serralysin-like_metalloprot_C"/>
</dbReference>
<protein>
    <submittedName>
        <fullName evidence="1">Calcium-binding protein</fullName>
    </submittedName>
</protein>
<reference evidence="1" key="1">
    <citation type="submission" date="2021-02" db="EMBL/GenBank/DDBJ databases">
        <title>Rhodobacter shimadae sp. nov., an aerobic anoxygenic phototrophic bacterium isolated from a hot spring.</title>
        <authorList>
            <person name="Muramatsu S."/>
            <person name="Haruta S."/>
            <person name="Hirose S."/>
            <person name="Hanada S."/>
        </authorList>
    </citation>
    <scope>NUCLEOTIDE SEQUENCE</scope>
    <source>
        <strain evidence="1">N10</strain>
    </source>
</reference>
<gene>
    <name evidence="1" type="ORF">JO391_18470</name>
</gene>
<dbReference type="SUPFAM" id="SSF51120">
    <property type="entry name" value="beta-Roll"/>
    <property type="match status" value="1"/>
</dbReference>
<dbReference type="InterPro" id="IPR001343">
    <property type="entry name" value="Hemolysn_Ca-bd"/>
</dbReference>
<evidence type="ECO:0000313" key="2">
    <source>
        <dbReference type="Proteomes" id="UP000826300"/>
    </source>
</evidence>
<dbReference type="Pfam" id="PF00353">
    <property type="entry name" value="HemolysinCabind"/>
    <property type="match status" value="2"/>
</dbReference>
<keyword evidence="2" id="KW-1185">Reference proteome</keyword>
<dbReference type="InterPro" id="IPR018511">
    <property type="entry name" value="Hemolysin-typ_Ca-bd_CS"/>
</dbReference>
<proteinExistence type="predicted"/>
<dbReference type="RefSeq" id="WP_220661876.1">
    <property type="nucleotide sequence ID" value="NZ_CP069370.1"/>
</dbReference>
<name>A0A8G1ED08_9RHOB</name>
<organism evidence="1 2">
    <name type="scientific">Neotabrizicola shimadae</name>
    <dbReference type="NCBI Taxonomy" id="2807096"/>
    <lineage>
        <taxon>Bacteria</taxon>
        <taxon>Pseudomonadati</taxon>
        <taxon>Pseudomonadota</taxon>
        <taxon>Alphaproteobacteria</taxon>
        <taxon>Rhodobacterales</taxon>
        <taxon>Paracoccaceae</taxon>
        <taxon>Neotabrizicola</taxon>
    </lineage>
</organism>
<dbReference type="EMBL" id="CP069370">
    <property type="protein sequence ID" value="QYZ69658.1"/>
    <property type="molecule type" value="Genomic_DNA"/>
</dbReference>
<dbReference type="Gene3D" id="2.160.20.160">
    <property type="match status" value="1"/>
</dbReference>
<dbReference type="KEGG" id="nsm:JO391_18470"/>
<dbReference type="Proteomes" id="UP000826300">
    <property type="component" value="Chromosome"/>
</dbReference>